<dbReference type="EC" id="3.6.1.55" evidence="12"/>
<evidence type="ECO:0000313" key="20">
    <source>
        <dbReference type="EMBL" id="MBO1327738.1"/>
    </source>
</evidence>
<organism evidence="20 21">
    <name type="scientific">Acetobacter suratthaniensis</name>
    <dbReference type="NCBI Taxonomy" id="1502841"/>
    <lineage>
        <taxon>Bacteria</taxon>
        <taxon>Pseudomonadati</taxon>
        <taxon>Pseudomonadota</taxon>
        <taxon>Alphaproteobacteria</taxon>
        <taxon>Acetobacterales</taxon>
        <taxon>Acetobacteraceae</taxon>
        <taxon>Acetobacter</taxon>
    </lineage>
</organism>
<evidence type="ECO:0000256" key="4">
    <source>
        <dbReference type="ARBA" id="ARBA00022705"/>
    </source>
</evidence>
<dbReference type="InterPro" id="IPR000086">
    <property type="entry name" value="NUDIX_hydrolase_dom"/>
</dbReference>
<dbReference type="PROSITE" id="PS00893">
    <property type="entry name" value="NUDIX_BOX"/>
    <property type="match status" value="1"/>
</dbReference>
<dbReference type="PANTHER" id="PTHR47707:SF1">
    <property type="entry name" value="NUDIX HYDROLASE FAMILY PROTEIN"/>
    <property type="match status" value="1"/>
</dbReference>
<keyword evidence="6" id="KW-0227">DNA damage</keyword>
<evidence type="ECO:0000256" key="14">
    <source>
        <dbReference type="ARBA" id="ARBA00041592"/>
    </source>
</evidence>
<evidence type="ECO:0000313" key="21">
    <source>
        <dbReference type="Proteomes" id="UP000664399"/>
    </source>
</evidence>
<feature type="compositionally biased region" description="Polar residues" evidence="17">
    <location>
        <begin position="234"/>
        <end position="244"/>
    </location>
</feature>
<comment type="caution">
    <text evidence="20">The sequence shown here is derived from an EMBL/GenBank/DDBJ whole genome shotgun (WGS) entry which is preliminary data.</text>
</comment>
<protein>
    <recommendedName>
        <fullName evidence="13">8-oxo-dGTP diphosphatase</fullName>
        <ecNumber evidence="12">3.6.1.55</ecNumber>
    </recommendedName>
    <alternativeName>
        <fullName evidence="16">7,8-dihydro-8-oxoguanine-triphosphatase</fullName>
    </alternativeName>
    <alternativeName>
        <fullName evidence="15">Mutator protein MutT</fullName>
    </alternativeName>
    <alternativeName>
        <fullName evidence="14">dGTP pyrophosphohydrolase</fullName>
    </alternativeName>
</protein>
<dbReference type="PANTHER" id="PTHR47707">
    <property type="entry name" value="8-OXO-DGTP DIPHOSPHATASE"/>
    <property type="match status" value="1"/>
</dbReference>
<dbReference type="InterPro" id="IPR047127">
    <property type="entry name" value="MutT-like"/>
</dbReference>
<evidence type="ECO:0000259" key="19">
    <source>
        <dbReference type="PROSITE" id="PS51462"/>
    </source>
</evidence>
<accession>A0ABS3LJF7</accession>
<dbReference type="Gene3D" id="3.40.630.30">
    <property type="match status" value="1"/>
</dbReference>
<dbReference type="Proteomes" id="UP000664399">
    <property type="component" value="Unassembled WGS sequence"/>
</dbReference>
<dbReference type="InterPro" id="IPR016181">
    <property type="entry name" value="Acyl_CoA_acyltransferase"/>
</dbReference>
<feature type="domain" description="N-acetyltransferase" evidence="18">
    <location>
        <begin position="14"/>
        <end position="190"/>
    </location>
</feature>
<name>A0ABS3LJF7_9PROT</name>
<reference evidence="20 21" key="1">
    <citation type="submission" date="2021-03" db="EMBL/GenBank/DDBJ databases">
        <title>The complete genome sequence of Acetobacter suratthaniensis TBRC 1719.</title>
        <authorList>
            <person name="Charoenyingcharoen P."/>
            <person name="Yukphan P."/>
        </authorList>
    </citation>
    <scope>NUCLEOTIDE SEQUENCE [LARGE SCALE GENOMIC DNA]</scope>
    <source>
        <strain evidence="20 21">TBRC 1719</strain>
    </source>
</reference>
<keyword evidence="21" id="KW-1185">Reference proteome</keyword>
<evidence type="ECO:0000256" key="8">
    <source>
        <dbReference type="ARBA" id="ARBA00022842"/>
    </source>
</evidence>
<feature type="compositionally biased region" description="Low complexity" evidence="17">
    <location>
        <begin position="200"/>
        <end position="210"/>
    </location>
</feature>
<feature type="region of interest" description="Disordered" evidence="17">
    <location>
        <begin position="188"/>
        <end position="245"/>
    </location>
</feature>
<comment type="catalytic activity">
    <reaction evidence="11">
        <text>8-oxo-GTP + H2O = 8-oxo-GMP + diphosphate + H(+)</text>
        <dbReference type="Rhea" id="RHEA:67616"/>
        <dbReference type="ChEBI" id="CHEBI:15377"/>
        <dbReference type="ChEBI" id="CHEBI:15378"/>
        <dbReference type="ChEBI" id="CHEBI:33019"/>
        <dbReference type="ChEBI" id="CHEBI:143553"/>
        <dbReference type="ChEBI" id="CHEBI:145694"/>
    </reaction>
</comment>
<evidence type="ECO:0000256" key="2">
    <source>
        <dbReference type="ARBA" id="ARBA00005582"/>
    </source>
</evidence>
<evidence type="ECO:0000256" key="7">
    <source>
        <dbReference type="ARBA" id="ARBA00022801"/>
    </source>
</evidence>
<dbReference type="InterPro" id="IPR020476">
    <property type="entry name" value="Nudix_hydrolase"/>
</dbReference>
<keyword evidence="3" id="KW-0515">Mutator protein</keyword>
<dbReference type="PRINTS" id="PR00502">
    <property type="entry name" value="NUDIXFAMILY"/>
</dbReference>
<dbReference type="InterPro" id="IPR000182">
    <property type="entry name" value="GNAT_dom"/>
</dbReference>
<dbReference type="Pfam" id="PF14815">
    <property type="entry name" value="NUDIX_4"/>
    <property type="match status" value="1"/>
</dbReference>
<dbReference type="InterPro" id="IPR015797">
    <property type="entry name" value="NUDIX_hydrolase-like_dom_sf"/>
</dbReference>
<dbReference type="SUPFAM" id="SSF55811">
    <property type="entry name" value="Nudix"/>
    <property type="match status" value="1"/>
</dbReference>
<keyword evidence="8" id="KW-0460">Magnesium</keyword>
<evidence type="ECO:0000256" key="1">
    <source>
        <dbReference type="ARBA" id="ARBA00001946"/>
    </source>
</evidence>
<dbReference type="InterPro" id="IPR029119">
    <property type="entry name" value="MutY_C"/>
</dbReference>
<dbReference type="Pfam" id="PF13302">
    <property type="entry name" value="Acetyltransf_3"/>
    <property type="match status" value="1"/>
</dbReference>
<evidence type="ECO:0000256" key="11">
    <source>
        <dbReference type="ARBA" id="ARBA00036904"/>
    </source>
</evidence>
<evidence type="ECO:0000256" key="6">
    <source>
        <dbReference type="ARBA" id="ARBA00022763"/>
    </source>
</evidence>
<dbReference type="EMBL" id="JAFVMG010000002">
    <property type="protein sequence ID" value="MBO1327738.1"/>
    <property type="molecule type" value="Genomic_DNA"/>
</dbReference>
<gene>
    <name evidence="20" type="ORF">J2D75_04515</name>
</gene>
<dbReference type="RefSeq" id="WP_207853252.1">
    <property type="nucleotide sequence ID" value="NZ_JAFVMG010000002.1"/>
</dbReference>
<evidence type="ECO:0000256" key="16">
    <source>
        <dbReference type="ARBA" id="ARBA00042798"/>
    </source>
</evidence>
<comment type="similarity">
    <text evidence="2">Belongs to the Nudix hydrolase family.</text>
</comment>
<keyword evidence="5" id="KW-0479">Metal-binding</keyword>
<dbReference type="CDD" id="cd03425">
    <property type="entry name" value="NUDIX_MutT_NudA_like"/>
    <property type="match status" value="1"/>
</dbReference>
<evidence type="ECO:0000256" key="3">
    <source>
        <dbReference type="ARBA" id="ARBA00022457"/>
    </source>
</evidence>
<evidence type="ECO:0000256" key="10">
    <source>
        <dbReference type="ARBA" id="ARBA00035861"/>
    </source>
</evidence>
<evidence type="ECO:0000256" key="17">
    <source>
        <dbReference type="SAM" id="MobiDB-lite"/>
    </source>
</evidence>
<sequence>MPDTLPLELEAPPCRLRLLTPDDAPALHHLVNDWEVVRMLSSPPFPYPRELADEWITATQALCRKNEGFYFAILGPDGRLAGCIGLRIVPLPQTGRSPHAPPQREGQLGYWLGRAHWGQGFASLAASRIARWALAHLNIDRLSASAAQDNIASIRVLERAGFRHTGTDRQKFVARGTDLPVELFEATRADISQPAKTPNTDTPAPLAASTAPPPAPPSDTPAHHHEALAGAAPTGTSPAIPTRNNRPEVRRLVLVSAAALINPSGQILLARRPEGKSMAGLWEFPGGKVEAGETPEAALVRELHEELGLDMSRACMAPFTFASHAYAGFDLLMPLYLCRRWQGTPTPREGQKLAWVAPENLRGYAMPEADLPFIPLLQALL</sequence>
<dbReference type="SUPFAM" id="SSF55729">
    <property type="entry name" value="Acyl-CoA N-acyltransferases (Nat)"/>
    <property type="match status" value="1"/>
</dbReference>
<dbReference type="PROSITE" id="PS51462">
    <property type="entry name" value="NUDIX"/>
    <property type="match status" value="1"/>
</dbReference>
<comment type="catalytic activity">
    <reaction evidence="10">
        <text>8-oxo-dGTP + H2O = 8-oxo-dGMP + diphosphate + H(+)</text>
        <dbReference type="Rhea" id="RHEA:31575"/>
        <dbReference type="ChEBI" id="CHEBI:15377"/>
        <dbReference type="ChEBI" id="CHEBI:15378"/>
        <dbReference type="ChEBI" id="CHEBI:33019"/>
        <dbReference type="ChEBI" id="CHEBI:63224"/>
        <dbReference type="ChEBI" id="CHEBI:77896"/>
        <dbReference type="EC" id="3.6.1.55"/>
    </reaction>
</comment>
<keyword evidence="7" id="KW-0378">Hydrolase</keyword>
<dbReference type="PROSITE" id="PS51186">
    <property type="entry name" value="GNAT"/>
    <property type="match status" value="1"/>
</dbReference>
<evidence type="ECO:0000256" key="5">
    <source>
        <dbReference type="ARBA" id="ARBA00022723"/>
    </source>
</evidence>
<evidence type="ECO:0000256" key="9">
    <source>
        <dbReference type="ARBA" id="ARBA00023204"/>
    </source>
</evidence>
<feature type="domain" description="Nudix hydrolase" evidence="19">
    <location>
        <begin position="251"/>
        <end position="379"/>
    </location>
</feature>
<evidence type="ECO:0000256" key="13">
    <source>
        <dbReference type="ARBA" id="ARBA00040794"/>
    </source>
</evidence>
<dbReference type="Gene3D" id="3.90.79.10">
    <property type="entry name" value="Nucleoside Triphosphate Pyrophosphohydrolase"/>
    <property type="match status" value="1"/>
</dbReference>
<keyword evidence="9" id="KW-0234">DNA repair</keyword>
<evidence type="ECO:0000256" key="12">
    <source>
        <dbReference type="ARBA" id="ARBA00038905"/>
    </source>
</evidence>
<proteinExistence type="inferred from homology"/>
<dbReference type="InterPro" id="IPR020084">
    <property type="entry name" value="NUDIX_hydrolase_CS"/>
</dbReference>
<evidence type="ECO:0000256" key="15">
    <source>
        <dbReference type="ARBA" id="ARBA00041979"/>
    </source>
</evidence>
<comment type="cofactor">
    <cofactor evidence="1">
        <name>Mg(2+)</name>
        <dbReference type="ChEBI" id="CHEBI:18420"/>
    </cofactor>
</comment>
<keyword evidence="4" id="KW-0235">DNA replication</keyword>
<evidence type="ECO:0000259" key="18">
    <source>
        <dbReference type="PROSITE" id="PS51186"/>
    </source>
</evidence>